<accession>A0AAV2EVL6</accession>
<dbReference type="PANTHER" id="PTHR37610:SF77">
    <property type="entry name" value="INTEGRASE CATALYTIC DOMAIN-CONTAINING PROTEIN"/>
    <property type="match status" value="1"/>
</dbReference>
<gene>
    <name evidence="1" type="ORF">LTRI10_LOCUS30477</name>
</gene>
<dbReference type="EMBL" id="OZ034818">
    <property type="protein sequence ID" value="CAL1389633.1"/>
    <property type="molecule type" value="Genomic_DNA"/>
</dbReference>
<reference evidence="1 2" key="1">
    <citation type="submission" date="2024-04" db="EMBL/GenBank/DDBJ databases">
        <authorList>
            <person name="Fracassetti M."/>
        </authorList>
    </citation>
    <scope>NUCLEOTIDE SEQUENCE [LARGE SCALE GENOMIC DNA]</scope>
</reference>
<sequence>MDSSKLDAAAIKFDGTNFTLWEFQFRTMIEGKRLLPILTGKWAKPSADAPDKDRDDWAAANAQVTHWLLAFVHIPTASGLRRFETAHDMWVHLCSVNSQYDASRQFELETQLASLAQGDLDVRGYYKKALHVWTEYDLLMASLTPNAISTDMVKERNRSRLMHFLMRLRPEFEDVRASLLHRNVATLDAVFGELVREETHLKSQASLDHLGHGSESVFAVGKYASSRPQFHQGTSGEVRCHYCQEPGHIQPVSQTKFL</sequence>
<dbReference type="PANTHER" id="PTHR37610">
    <property type="entry name" value="CCHC-TYPE DOMAIN-CONTAINING PROTEIN"/>
    <property type="match status" value="1"/>
</dbReference>
<organism evidence="1 2">
    <name type="scientific">Linum trigynum</name>
    <dbReference type="NCBI Taxonomy" id="586398"/>
    <lineage>
        <taxon>Eukaryota</taxon>
        <taxon>Viridiplantae</taxon>
        <taxon>Streptophyta</taxon>
        <taxon>Embryophyta</taxon>
        <taxon>Tracheophyta</taxon>
        <taxon>Spermatophyta</taxon>
        <taxon>Magnoliopsida</taxon>
        <taxon>eudicotyledons</taxon>
        <taxon>Gunneridae</taxon>
        <taxon>Pentapetalae</taxon>
        <taxon>rosids</taxon>
        <taxon>fabids</taxon>
        <taxon>Malpighiales</taxon>
        <taxon>Linaceae</taxon>
        <taxon>Linum</taxon>
    </lineage>
</organism>
<name>A0AAV2EVL6_9ROSI</name>
<proteinExistence type="predicted"/>
<protein>
    <submittedName>
        <fullName evidence="1">Uncharacterized protein</fullName>
    </submittedName>
</protein>
<evidence type="ECO:0000313" key="1">
    <source>
        <dbReference type="EMBL" id="CAL1389633.1"/>
    </source>
</evidence>
<evidence type="ECO:0000313" key="2">
    <source>
        <dbReference type="Proteomes" id="UP001497516"/>
    </source>
</evidence>
<dbReference type="Proteomes" id="UP001497516">
    <property type="component" value="Chromosome 5"/>
</dbReference>
<dbReference type="AlphaFoldDB" id="A0AAV2EVL6"/>
<keyword evidence="2" id="KW-1185">Reference proteome</keyword>